<gene>
    <name evidence="2" type="ORF">FPZ24_05065</name>
</gene>
<sequence length="224" mass="24829">MSGDAGPDSPSPVDARRMQLARSKARREIGAAEKRYADRAREIFRQEIGATVRSVSQFLIALLASDGLELDDVIETIEPGYGWPRRPRLSSRCNMSSWGKHVLRHIVAGLRPAWPDTQLMHGTSVDLSNYDSAKVRINGHSIEVRVRLKTVTFDTSFGLLRIELGRPIPETMAIGFVGRLVEEVVDYASLRGSGWRVTAVEQANSASVLIVETGSTAYRLPWAR</sequence>
<reference evidence="2 3" key="1">
    <citation type="submission" date="2019-07" db="EMBL/GenBank/DDBJ databases">
        <title>Full genome sequence of Sphingomonas sp. 4R-6-7(HKS19).</title>
        <authorList>
            <person name="Im W.-T."/>
        </authorList>
    </citation>
    <scope>NUCLEOTIDE SEQUENCE [LARGE SCALE GENOMIC DNA]</scope>
    <source>
        <strain evidence="2 3">HKS19</strain>
    </source>
</reference>
<evidence type="ECO:0000256" key="1">
    <source>
        <dbReference type="SAM" id="MobiDB-lite"/>
    </source>
</evidence>
<organism evidence="2 3">
    <name type="scientific">Sphingomonas panacisoli</name>
    <dbReference type="NCBI Taxonomy" id="1813879"/>
    <lineage>
        <taxon>Bacteria</taxon>
        <taxon>Pseudomonadati</taxon>
        <taxon>Pseudomonadota</taxon>
        <taxon>Alphaproteobacteria</taxon>
        <taxon>Sphingomonadales</taxon>
        <taxon>Sphingomonadaceae</taxon>
        <taxon>Sphingomonas</taxon>
    </lineage>
</organism>
<dbReference type="Proteomes" id="UP000315673">
    <property type="component" value="Chromosome"/>
</dbReference>
<protein>
    <submittedName>
        <fullName evidence="2">Uncharacterized protein</fullName>
    </submittedName>
</protein>
<dbReference type="KEGG" id="spai:FPZ24_05065"/>
<proteinExistence type="predicted"/>
<evidence type="ECO:0000313" key="3">
    <source>
        <dbReference type="Proteomes" id="UP000315673"/>
    </source>
</evidence>
<accession>A0A5B8LG83</accession>
<feature type="region of interest" description="Disordered" evidence="1">
    <location>
        <begin position="1"/>
        <end position="24"/>
    </location>
</feature>
<dbReference type="RefSeq" id="WP_146570013.1">
    <property type="nucleotide sequence ID" value="NZ_CP042306.1"/>
</dbReference>
<dbReference type="EMBL" id="CP042306">
    <property type="protein sequence ID" value="QDZ06929.1"/>
    <property type="molecule type" value="Genomic_DNA"/>
</dbReference>
<evidence type="ECO:0000313" key="2">
    <source>
        <dbReference type="EMBL" id="QDZ06929.1"/>
    </source>
</evidence>
<dbReference type="AlphaFoldDB" id="A0A5B8LG83"/>
<dbReference type="OrthoDB" id="7547241at2"/>
<name>A0A5B8LG83_9SPHN</name>
<keyword evidence="3" id="KW-1185">Reference proteome</keyword>